<protein>
    <submittedName>
        <fullName evidence="2">Uncharacterized protein</fullName>
    </submittedName>
</protein>
<reference evidence="2 3" key="1">
    <citation type="submission" date="2019-05" db="EMBL/GenBank/DDBJ databases">
        <title>Verrucobacter flavum gen. nov., sp. nov. a new member of the family Verrucomicrobiaceae.</title>
        <authorList>
            <person name="Szuroczki S."/>
            <person name="Abbaszade G."/>
            <person name="Szabo A."/>
            <person name="Felfoldi T."/>
            <person name="Schumann P."/>
            <person name="Boka K."/>
            <person name="Keki Z."/>
            <person name="Toumi M."/>
            <person name="Toth E."/>
        </authorList>
    </citation>
    <scope>NUCLEOTIDE SEQUENCE [LARGE SCALE GENOMIC DNA]</scope>
    <source>
        <strain evidence="2 3">MG-N-17</strain>
    </source>
</reference>
<dbReference type="AlphaFoldDB" id="A0A5R8KET0"/>
<dbReference type="EMBL" id="VAUV01000008">
    <property type="protein sequence ID" value="TLD70495.1"/>
    <property type="molecule type" value="Genomic_DNA"/>
</dbReference>
<feature type="transmembrane region" description="Helical" evidence="1">
    <location>
        <begin position="73"/>
        <end position="90"/>
    </location>
</feature>
<gene>
    <name evidence="2" type="ORF">FEM03_12275</name>
</gene>
<keyword evidence="1" id="KW-1133">Transmembrane helix</keyword>
<evidence type="ECO:0000256" key="1">
    <source>
        <dbReference type="SAM" id="Phobius"/>
    </source>
</evidence>
<feature type="transmembrane region" description="Helical" evidence="1">
    <location>
        <begin position="24"/>
        <end position="53"/>
    </location>
</feature>
<accession>A0A5R8KET0</accession>
<name>A0A5R8KET0_9BACT</name>
<dbReference type="RefSeq" id="WP_138086551.1">
    <property type="nucleotide sequence ID" value="NZ_VAUV01000008.1"/>
</dbReference>
<proteinExistence type="predicted"/>
<comment type="caution">
    <text evidence="2">The sequence shown here is derived from an EMBL/GenBank/DDBJ whole genome shotgun (WGS) entry which is preliminary data.</text>
</comment>
<keyword evidence="1" id="KW-0472">Membrane</keyword>
<sequence length="95" mass="10445">MSKLKEKQPPIEPVEGTVDRGPDFVAIVALGCSLGAVYPTMGSIPLAIAGVLIAHLGSKRNEDRRWRALAKRVSWYVVVILVLMLLMAWFRGSAR</sequence>
<evidence type="ECO:0000313" key="3">
    <source>
        <dbReference type="Proteomes" id="UP000306196"/>
    </source>
</evidence>
<keyword evidence="1" id="KW-0812">Transmembrane</keyword>
<evidence type="ECO:0000313" key="2">
    <source>
        <dbReference type="EMBL" id="TLD70495.1"/>
    </source>
</evidence>
<dbReference type="Proteomes" id="UP000306196">
    <property type="component" value="Unassembled WGS sequence"/>
</dbReference>
<keyword evidence="3" id="KW-1185">Reference proteome</keyword>
<organism evidence="2 3">
    <name type="scientific">Phragmitibacter flavus</name>
    <dbReference type="NCBI Taxonomy" id="2576071"/>
    <lineage>
        <taxon>Bacteria</taxon>
        <taxon>Pseudomonadati</taxon>
        <taxon>Verrucomicrobiota</taxon>
        <taxon>Verrucomicrobiia</taxon>
        <taxon>Verrucomicrobiales</taxon>
        <taxon>Verrucomicrobiaceae</taxon>
        <taxon>Phragmitibacter</taxon>
    </lineage>
</organism>